<keyword evidence="6 7" id="KW-0472">Membrane</keyword>
<dbReference type="EMBL" id="JBHSAO010000011">
    <property type="protein sequence ID" value="MFC4025035.1"/>
    <property type="molecule type" value="Genomic_DNA"/>
</dbReference>
<keyword evidence="3" id="KW-0808">Transferase</keyword>
<feature type="transmembrane region" description="Helical" evidence="7">
    <location>
        <begin position="290"/>
        <end position="312"/>
    </location>
</feature>
<proteinExistence type="predicted"/>
<comment type="caution">
    <text evidence="8">The sequence shown here is derived from an EMBL/GenBank/DDBJ whole genome shotgun (WGS) entry which is preliminary data.</text>
</comment>
<keyword evidence="2" id="KW-1003">Cell membrane</keyword>
<gene>
    <name evidence="8" type="ORF">ACFOUV_14670</name>
</gene>
<accession>A0ABV8GZE0</accession>
<dbReference type="InterPro" id="IPR000715">
    <property type="entry name" value="Glycosyl_transferase_4"/>
</dbReference>
<dbReference type="Pfam" id="PF00953">
    <property type="entry name" value="Glycos_transf_4"/>
    <property type="match status" value="1"/>
</dbReference>
<feature type="transmembrane region" description="Helical" evidence="7">
    <location>
        <begin position="318"/>
        <end position="340"/>
    </location>
</feature>
<feature type="transmembrane region" description="Helical" evidence="7">
    <location>
        <begin position="6"/>
        <end position="30"/>
    </location>
</feature>
<evidence type="ECO:0000256" key="4">
    <source>
        <dbReference type="ARBA" id="ARBA00022692"/>
    </source>
</evidence>
<evidence type="ECO:0000313" key="8">
    <source>
        <dbReference type="EMBL" id="MFC4025035.1"/>
    </source>
</evidence>
<evidence type="ECO:0000256" key="6">
    <source>
        <dbReference type="ARBA" id="ARBA00023136"/>
    </source>
</evidence>
<dbReference type="PANTHER" id="PTHR22926">
    <property type="entry name" value="PHOSPHO-N-ACETYLMURAMOYL-PENTAPEPTIDE-TRANSFERASE"/>
    <property type="match status" value="1"/>
</dbReference>
<feature type="transmembrane region" description="Helical" evidence="7">
    <location>
        <begin position="126"/>
        <end position="147"/>
    </location>
</feature>
<feature type="transmembrane region" description="Helical" evidence="7">
    <location>
        <begin position="239"/>
        <end position="260"/>
    </location>
</feature>
<sequence>MWNISELLIAFLISCGTALLVTPLIIKLSFKFNIVDKPDNNRKMHKQAKPSMGGLAIFIGAAAGFIYLQPVSPEMNAIILGALIILITGLIDDMFEIRALYKLFGQIAAAIVVVSSGLVIEKLTIPFMGTVYLDDFVGIALTIFWILAATNAINLIDGLDGLAAGVSVIALSSILVMAVMDYRVVVVGLCIILIGSSVGFLFHNFHPSKIFMGDTGALFLGYSIAVVSMLGLFKNVAFFSFIIPVIVLAIPVFDTLLAIIRRAANHQGIATADKKHIHYRLMDMGYSHRASVLIIYAFSLFFGIMAIIFNSVTLLTSLAILGVIILGIQLIAELAGITLYNRQPLLSGFRWLLGTNKDKMMK</sequence>
<feature type="transmembrane region" description="Helical" evidence="7">
    <location>
        <begin position="184"/>
        <end position="203"/>
    </location>
</feature>
<feature type="transmembrane region" description="Helical" evidence="7">
    <location>
        <begin position="103"/>
        <end position="120"/>
    </location>
</feature>
<comment type="subcellular location">
    <subcellularLocation>
        <location evidence="1">Cell membrane</location>
        <topology evidence="1">Multi-pass membrane protein</topology>
    </subcellularLocation>
</comment>
<keyword evidence="4 7" id="KW-0812">Transmembrane</keyword>
<evidence type="ECO:0000256" key="3">
    <source>
        <dbReference type="ARBA" id="ARBA00022679"/>
    </source>
</evidence>
<organism evidence="8 9">
    <name type="scientific">Oceanobacillus longus</name>
    <dbReference type="NCBI Taxonomy" id="930120"/>
    <lineage>
        <taxon>Bacteria</taxon>
        <taxon>Bacillati</taxon>
        <taxon>Bacillota</taxon>
        <taxon>Bacilli</taxon>
        <taxon>Bacillales</taxon>
        <taxon>Bacillaceae</taxon>
        <taxon>Oceanobacillus</taxon>
    </lineage>
</organism>
<keyword evidence="9" id="KW-1185">Reference proteome</keyword>
<dbReference type="PROSITE" id="PS01348">
    <property type="entry name" value="MRAY_2"/>
    <property type="match status" value="1"/>
</dbReference>
<evidence type="ECO:0000256" key="2">
    <source>
        <dbReference type="ARBA" id="ARBA00022475"/>
    </source>
</evidence>
<dbReference type="Proteomes" id="UP001595772">
    <property type="component" value="Unassembled WGS sequence"/>
</dbReference>
<protein>
    <submittedName>
        <fullName evidence="8">Glycosyltransferase family 4 protein</fullName>
    </submittedName>
</protein>
<dbReference type="RefSeq" id="WP_379497534.1">
    <property type="nucleotide sequence ID" value="NZ_JBHSAO010000011.1"/>
</dbReference>
<evidence type="ECO:0000256" key="5">
    <source>
        <dbReference type="ARBA" id="ARBA00022989"/>
    </source>
</evidence>
<dbReference type="InterPro" id="IPR018480">
    <property type="entry name" value="PNAcMuramoyl-5peptid_Trfase_CS"/>
</dbReference>
<reference evidence="9" key="1">
    <citation type="journal article" date="2019" name="Int. J. Syst. Evol. Microbiol.">
        <title>The Global Catalogue of Microorganisms (GCM) 10K type strain sequencing project: providing services to taxonomists for standard genome sequencing and annotation.</title>
        <authorList>
            <consortium name="The Broad Institute Genomics Platform"/>
            <consortium name="The Broad Institute Genome Sequencing Center for Infectious Disease"/>
            <person name="Wu L."/>
            <person name="Ma J."/>
        </authorList>
    </citation>
    <scope>NUCLEOTIDE SEQUENCE [LARGE SCALE GENOMIC DNA]</scope>
    <source>
        <strain evidence="9">IBRC-M 10703</strain>
    </source>
</reference>
<feature type="transmembrane region" description="Helical" evidence="7">
    <location>
        <begin position="215"/>
        <end position="233"/>
    </location>
</feature>
<feature type="transmembrane region" description="Helical" evidence="7">
    <location>
        <begin position="75"/>
        <end position="91"/>
    </location>
</feature>
<keyword evidence="5 7" id="KW-1133">Transmembrane helix</keyword>
<feature type="transmembrane region" description="Helical" evidence="7">
    <location>
        <begin position="159"/>
        <end position="178"/>
    </location>
</feature>
<evidence type="ECO:0000313" key="9">
    <source>
        <dbReference type="Proteomes" id="UP001595772"/>
    </source>
</evidence>
<feature type="transmembrane region" description="Helical" evidence="7">
    <location>
        <begin position="51"/>
        <end position="69"/>
    </location>
</feature>
<dbReference type="PANTHER" id="PTHR22926:SF3">
    <property type="entry name" value="UNDECAPRENYL-PHOSPHATE ALPHA-N-ACETYLGLUCOSAMINYL 1-PHOSPHATE TRANSFERASE"/>
    <property type="match status" value="1"/>
</dbReference>
<name>A0ABV8GZE0_9BACI</name>
<evidence type="ECO:0000256" key="7">
    <source>
        <dbReference type="SAM" id="Phobius"/>
    </source>
</evidence>
<dbReference type="CDD" id="cd06853">
    <property type="entry name" value="GT_WecA_like"/>
    <property type="match status" value="1"/>
</dbReference>
<evidence type="ECO:0000256" key="1">
    <source>
        <dbReference type="ARBA" id="ARBA00004651"/>
    </source>
</evidence>